<evidence type="ECO:0000256" key="6">
    <source>
        <dbReference type="ARBA" id="ARBA00022989"/>
    </source>
</evidence>
<evidence type="ECO:0000256" key="2">
    <source>
        <dbReference type="ARBA" id="ARBA00009772"/>
    </source>
</evidence>
<feature type="transmembrane region" description="Helical" evidence="10">
    <location>
        <begin position="206"/>
        <end position="232"/>
    </location>
</feature>
<dbReference type="GO" id="GO:0009425">
    <property type="term" value="C:bacterial-type flagellum basal body"/>
    <property type="evidence" value="ECO:0007669"/>
    <property type="project" value="UniProtKB-SubCell"/>
</dbReference>
<proteinExistence type="inferred from homology"/>
<dbReference type="AlphaFoldDB" id="A0A953LIT0"/>
<keyword evidence="4 10" id="KW-1003">Cell membrane</keyword>
<keyword evidence="5 10" id="KW-0812">Transmembrane</keyword>
<evidence type="ECO:0000256" key="8">
    <source>
        <dbReference type="ARBA" id="ARBA00023143"/>
    </source>
</evidence>
<dbReference type="GO" id="GO:0044780">
    <property type="term" value="P:bacterial-type flagellum assembly"/>
    <property type="evidence" value="ECO:0007669"/>
    <property type="project" value="UniProtKB-UniRule"/>
</dbReference>
<dbReference type="Proteomes" id="UP000732377">
    <property type="component" value="Unassembled WGS sequence"/>
</dbReference>
<dbReference type="GO" id="GO:0006605">
    <property type="term" value="P:protein targeting"/>
    <property type="evidence" value="ECO:0007669"/>
    <property type="project" value="UniProtKB-UniRule"/>
</dbReference>
<feature type="transmembrane region" description="Helical" evidence="10">
    <location>
        <begin position="117"/>
        <end position="137"/>
    </location>
</feature>
<comment type="subcellular location">
    <subcellularLocation>
        <location evidence="10">Cell membrane</location>
        <topology evidence="10">Multi-pass membrane protein</topology>
    </subcellularLocation>
    <subcellularLocation>
        <location evidence="10">Bacterial flagellum basal body</location>
    </subcellularLocation>
</comment>
<evidence type="ECO:0000313" key="12">
    <source>
        <dbReference type="Proteomes" id="UP000732377"/>
    </source>
</evidence>
<feature type="transmembrane region" description="Helical" evidence="10">
    <location>
        <begin position="174"/>
        <end position="199"/>
    </location>
</feature>
<dbReference type="NCBIfam" id="TIGR01400">
    <property type="entry name" value="fliR"/>
    <property type="match status" value="1"/>
</dbReference>
<evidence type="ECO:0000256" key="4">
    <source>
        <dbReference type="ARBA" id="ARBA00022475"/>
    </source>
</evidence>
<dbReference type="RefSeq" id="WP_273379414.1">
    <property type="nucleotide sequence ID" value="NZ_PIUK01000078.1"/>
</dbReference>
<organism evidence="11 12">
    <name type="scientific">Symbiobacterium thermophilum</name>
    <dbReference type="NCBI Taxonomy" id="2734"/>
    <lineage>
        <taxon>Bacteria</taxon>
        <taxon>Bacillati</taxon>
        <taxon>Bacillota</taxon>
        <taxon>Clostridia</taxon>
        <taxon>Eubacteriales</taxon>
        <taxon>Symbiobacteriaceae</taxon>
        <taxon>Symbiobacterium</taxon>
    </lineage>
</organism>
<dbReference type="EMBL" id="PIUK01000078">
    <property type="protein sequence ID" value="MBY6276394.1"/>
    <property type="molecule type" value="Genomic_DNA"/>
</dbReference>
<feature type="transmembrane region" description="Helical" evidence="10">
    <location>
        <begin position="67"/>
        <end position="97"/>
    </location>
</feature>
<dbReference type="PANTHER" id="PTHR30065:SF1">
    <property type="entry name" value="SURFACE PRESENTATION OF ANTIGENS PROTEIN SPAR"/>
    <property type="match status" value="1"/>
</dbReference>
<name>A0A953LIT0_SYMTR</name>
<evidence type="ECO:0000256" key="1">
    <source>
        <dbReference type="ARBA" id="ARBA00002578"/>
    </source>
</evidence>
<keyword evidence="11" id="KW-0282">Flagellum</keyword>
<evidence type="ECO:0000256" key="5">
    <source>
        <dbReference type="ARBA" id="ARBA00022692"/>
    </source>
</evidence>
<comment type="caution">
    <text evidence="11">The sequence shown here is derived from an EMBL/GenBank/DDBJ whole genome shotgun (WGS) entry which is preliminary data.</text>
</comment>
<evidence type="ECO:0000256" key="7">
    <source>
        <dbReference type="ARBA" id="ARBA00023136"/>
    </source>
</evidence>
<evidence type="ECO:0000313" key="11">
    <source>
        <dbReference type="EMBL" id="MBY6276394.1"/>
    </source>
</evidence>
<dbReference type="PRINTS" id="PR00953">
    <property type="entry name" value="TYPE3IMRPROT"/>
</dbReference>
<comment type="similarity">
    <text evidence="2 10">Belongs to the FliR/MopE/SpaR family.</text>
</comment>
<dbReference type="InterPro" id="IPR002010">
    <property type="entry name" value="T3SS_IM_R"/>
</dbReference>
<dbReference type="PANTHER" id="PTHR30065">
    <property type="entry name" value="FLAGELLAR BIOSYNTHETIC PROTEIN FLIR"/>
    <property type="match status" value="1"/>
</dbReference>
<dbReference type="Pfam" id="PF01311">
    <property type="entry name" value="Bac_export_1"/>
    <property type="match status" value="1"/>
</dbReference>
<evidence type="ECO:0000256" key="3">
    <source>
        <dbReference type="ARBA" id="ARBA00021717"/>
    </source>
</evidence>
<evidence type="ECO:0000256" key="9">
    <source>
        <dbReference type="NCBIfam" id="TIGR01400"/>
    </source>
</evidence>
<dbReference type="GO" id="GO:0005886">
    <property type="term" value="C:plasma membrane"/>
    <property type="evidence" value="ECO:0007669"/>
    <property type="project" value="UniProtKB-SubCell"/>
</dbReference>
<keyword evidence="7 10" id="KW-0472">Membrane</keyword>
<comment type="function">
    <text evidence="1 10">Role in flagellar biosynthesis.</text>
</comment>
<protein>
    <recommendedName>
        <fullName evidence="3 9">Flagellar biosynthetic protein FliR</fullName>
    </recommendedName>
</protein>
<keyword evidence="11" id="KW-0969">Cilium</keyword>
<dbReference type="InterPro" id="IPR006303">
    <property type="entry name" value="FliR"/>
</dbReference>
<evidence type="ECO:0000256" key="10">
    <source>
        <dbReference type="RuleBase" id="RU362071"/>
    </source>
</evidence>
<feature type="transmembrane region" description="Helical" evidence="10">
    <location>
        <begin position="36"/>
        <end position="55"/>
    </location>
</feature>
<keyword evidence="11" id="KW-0966">Cell projection</keyword>
<reference evidence="11" key="1">
    <citation type="submission" date="2017-11" db="EMBL/GenBank/DDBJ databases">
        <title>Three new genomes from thermophilic consortium.</title>
        <authorList>
            <person name="Quaggio R."/>
            <person name="Amgarten D."/>
            <person name="Setubal J.C."/>
        </authorList>
    </citation>
    <scope>NUCLEOTIDE SEQUENCE</scope>
    <source>
        <strain evidence="11">ZCTH01-B2</strain>
    </source>
</reference>
<sequence length="259" mass="27748">MEQLYAQLTALLLGASRAMGIFTVTPIFSTRFIPVQVRIAVSFVLGFFLSPAIAVDPARTEGVQLLLAALVEMVVGLVIGFLCLMVVSVMQIAGALVDLEMGFALAGLFDPLTGQGATLFGNLFQTTALVFFLAMDGHHWLIRTLARSYDLVPAGGPLEATAGALYVARLFGDLLALAVQLILPFVAVMLLTMVAFAVLNRAVPQLNIFAVGLGTKTFIGLLLLILLLPFYARPLTSLFEGFFRESLRLLDLMRAAPGG</sequence>
<keyword evidence="8 10" id="KW-0975">Bacterial flagellum</keyword>
<feature type="transmembrane region" description="Helical" evidence="10">
    <location>
        <begin position="149"/>
        <end position="168"/>
    </location>
</feature>
<keyword evidence="6 10" id="KW-1133">Transmembrane helix</keyword>
<gene>
    <name evidence="11" type="primary">fliR</name>
    <name evidence="11" type="ORF">CWE10_09305</name>
</gene>
<accession>A0A953LIT0</accession>